<gene>
    <name evidence="1" type="ORF">YC6258_01285</name>
</gene>
<dbReference type="HOGENOM" id="CLU_2770118_0_0_6"/>
<keyword evidence="2" id="KW-1185">Reference proteome</keyword>
<dbReference type="PATRIC" id="fig|1445510.3.peg.1252"/>
<name>A0A0C5VIY7_9GAMM</name>
<dbReference type="EMBL" id="CP007142">
    <property type="protein sequence ID" value="AJQ93333.1"/>
    <property type="molecule type" value="Genomic_DNA"/>
</dbReference>
<protein>
    <submittedName>
        <fullName evidence="1">Uncharacterized protein</fullName>
    </submittedName>
</protein>
<dbReference type="KEGG" id="gsn:YC6258_01285"/>
<dbReference type="Proteomes" id="UP000032266">
    <property type="component" value="Chromosome"/>
</dbReference>
<evidence type="ECO:0000313" key="1">
    <source>
        <dbReference type="EMBL" id="AJQ93333.1"/>
    </source>
</evidence>
<evidence type="ECO:0000313" key="2">
    <source>
        <dbReference type="Proteomes" id="UP000032266"/>
    </source>
</evidence>
<reference evidence="1 2" key="1">
    <citation type="submission" date="2014-01" db="EMBL/GenBank/DDBJ databases">
        <title>Full genme sequencing of cellulolytic bacterium Gynuella sunshinyii YC6258T gen. nov., sp. nov.</title>
        <authorList>
            <person name="Khan H."/>
            <person name="Chung E.J."/>
            <person name="Chung Y.R."/>
        </authorList>
    </citation>
    <scope>NUCLEOTIDE SEQUENCE [LARGE SCALE GENOMIC DNA]</scope>
    <source>
        <strain evidence="1 2">YC6258</strain>
    </source>
</reference>
<accession>A0A0C5VIY7</accession>
<sequence>MAAIAWSWAACTKIGLAAEILFHPDGYKGGSKNYIEAFSTRGGFGHPLLAYWQMCRPDEYPTMEKWLRD</sequence>
<organism evidence="1 2">
    <name type="scientific">Gynuella sunshinyii YC6258</name>
    <dbReference type="NCBI Taxonomy" id="1445510"/>
    <lineage>
        <taxon>Bacteria</taxon>
        <taxon>Pseudomonadati</taxon>
        <taxon>Pseudomonadota</taxon>
        <taxon>Gammaproteobacteria</taxon>
        <taxon>Oceanospirillales</taxon>
        <taxon>Saccharospirillaceae</taxon>
        <taxon>Gynuella</taxon>
    </lineage>
</organism>
<dbReference type="AlphaFoldDB" id="A0A0C5VIY7"/>
<dbReference type="STRING" id="1445510.YC6258_01285"/>
<proteinExistence type="predicted"/>